<dbReference type="InterPro" id="IPR013022">
    <property type="entry name" value="Xyl_isomerase-like_TIM-brl"/>
</dbReference>
<dbReference type="InterPro" id="IPR050312">
    <property type="entry name" value="IolE/XylAMocC-like"/>
</dbReference>
<dbReference type="Gene3D" id="3.20.20.150">
    <property type="entry name" value="Divalent-metal-dependent TIM barrel enzymes"/>
    <property type="match status" value="1"/>
</dbReference>
<dbReference type="EMBL" id="AEMG01000029">
    <property type="protein sequence ID" value="EFW90038.1"/>
    <property type="molecule type" value="Genomic_DNA"/>
</dbReference>
<dbReference type="EMBL" id="FRAN01000004">
    <property type="protein sequence ID" value="SHL03408.1"/>
    <property type="molecule type" value="Genomic_DNA"/>
</dbReference>
<evidence type="ECO:0000259" key="1">
    <source>
        <dbReference type="Pfam" id="PF01261"/>
    </source>
</evidence>
<dbReference type="AlphaFoldDB" id="E7QZB7"/>
<sequence length="243" mass="26244">MARPAVQLYSLRTVDEPLAKLITRAGDAGFEGVEFANRITDTDADAVKAALDDGGIESVAAHVGIDELEDDLDETVSFYRSFGCDRLVVPWLDPEHFESEAAIDETAERLTSLARAVAEHDVELGYHNHDHEFETVGGRPAFERFAEASGDALELEVDLGWATAAGADPTAFLERWSDRIPLVHVSDADETRSPTEVGDGVLDVPACASAVRDAGVEWAIYEHDEPEAPLESLSHGGGVLGRF</sequence>
<dbReference type="Pfam" id="PF01261">
    <property type="entry name" value="AP_endonuc_2"/>
    <property type="match status" value="1"/>
</dbReference>
<gene>
    <name evidence="3" type="ORF">SAMN05444342_2803</name>
    <name evidence="2" type="ORF">ZOD2009_20622</name>
</gene>
<dbReference type="STRING" id="797209.GCA_000376445_03595"/>
<accession>E7QZB7</accession>
<dbReference type="InterPro" id="IPR036237">
    <property type="entry name" value="Xyl_isomerase-like_sf"/>
</dbReference>
<dbReference type="Proteomes" id="UP000003751">
    <property type="component" value="Unassembled WGS sequence"/>
</dbReference>
<reference evidence="5" key="2">
    <citation type="submission" date="2016-11" db="EMBL/GenBank/DDBJ databases">
        <authorList>
            <person name="Varghese N."/>
            <person name="Submissions S."/>
        </authorList>
    </citation>
    <scope>NUCLEOTIDE SEQUENCE [LARGE SCALE GENOMIC DNA]</scope>
    <source>
        <strain evidence="5">DX253</strain>
    </source>
</reference>
<dbReference type="OrthoDB" id="165864at2157"/>
<dbReference type="eggNOG" id="arCOG01902">
    <property type="taxonomic scope" value="Archaea"/>
</dbReference>
<evidence type="ECO:0000313" key="2">
    <source>
        <dbReference type="EMBL" id="EFW90038.1"/>
    </source>
</evidence>
<dbReference type="RefSeq" id="WP_007983083.1">
    <property type="nucleotide sequence ID" value="NZ_AEMG01000029.1"/>
</dbReference>
<keyword evidence="5" id="KW-1185">Reference proteome</keyword>
<name>E7QZB7_HALPU</name>
<dbReference type="PANTHER" id="PTHR12110:SF41">
    <property type="entry name" value="INOSOSE DEHYDRATASE"/>
    <property type="match status" value="1"/>
</dbReference>
<keyword evidence="2" id="KW-0413">Isomerase</keyword>
<evidence type="ECO:0000313" key="4">
    <source>
        <dbReference type="Proteomes" id="UP000003751"/>
    </source>
</evidence>
<dbReference type="PANTHER" id="PTHR12110">
    <property type="entry name" value="HYDROXYPYRUVATE ISOMERASE"/>
    <property type="match status" value="1"/>
</dbReference>
<dbReference type="Proteomes" id="UP000184203">
    <property type="component" value="Unassembled WGS sequence"/>
</dbReference>
<protein>
    <submittedName>
        <fullName evidence="3">Sugar phosphate isomerase/epimerase</fullName>
    </submittedName>
    <submittedName>
        <fullName evidence="2">Xylose isomerase domain protein TIM barrel</fullName>
    </submittedName>
</protein>
<evidence type="ECO:0000313" key="3">
    <source>
        <dbReference type="EMBL" id="SHL03408.1"/>
    </source>
</evidence>
<reference evidence="2 4" key="1">
    <citation type="journal article" date="2014" name="ISME J.">
        <title>Trehalose/2-sulfotrehalose biosynthesis and glycine-betaine uptake are widely spread mechanisms for osmoadaptation in the Halobacteriales.</title>
        <authorList>
            <person name="Youssef N.H."/>
            <person name="Savage-Ashlock K.N."/>
            <person name="McCully A.L."/>
            <person name="Luedtke B."/>
            <person name="Shaw E.I."/>
            <person name="Hoff W.D."/>
            <person name="Elshahed M.S."/>
        </authorList>
    </citation>
    <scope>NUCLEOTIDE SEQUENCE [LARGE SCALE GENOMIC DNA]</scope>
    <source>
        <strain evidence="2 4">DX253</strain>
    </source>
</reference>
<organism evidence="2 4">
    <name type="scientific">Haladaptatus paucihalophilus DX253</name>
    <dbReference type="NCBI Taxonomy" id="797209"/>
    <lineage>
        <taxon>Archaea</taxon>
        <taxon>Methanobacteriati</taxon>
        <taxon>Methanobacteriota</taxon>
        <taxon>Stenosarchaea group</taxon>
        <taxon>Halobacteria</taxon>
        <taxon>Halobacteriales</taxon>
        <taxon>Haladaptataceae</taxon>
        <taxon>Haladaptatus</taxon>
    </lineage>
</organism>
<feature type="domain" description="Xylose isomerase-like TIM barrel" evidence="1">
    <location>
        <begin position="24"/>
        <end position="228"/>
    </location>
</feature>
<dbReference type="SUPFAM" id="SSF51658">
    <property type="entry name" value="Xylose isomerase-like"/>
    <property type="match status" value="1"/>
</dbReference>
<reference evidence="3" key="3">
    <citation type="submission" date="2016-11" db="EMBL/GenBank/DDBJ databases">
        <authorList>
            <person name="Jaros S."/>
            <person name="Januszkiewicz K."/>
            <person name="Wedrychowicz H."/>
        </authorList>
    </citation>
    <scope>NUCLEOTIDE SEQUENCE [LARGE SCALE GENOMIC DNA]</scope>
    <source>
        <strain evidence="3">DX253</strain>
    </source>
</reference>
<dbReference type="PATRIC" id="fig|797209.4.peg.4036"/>
<evidence type="ECO:0000313" key="5">
    <source>
        <dbReference type="Proteomes" id="UP000184203"/>
    </source>
</evidence>
<proteinExistence type="predicted"/>
<dbReference type="GO" id="GO:0016853">
    <property type="term" value="F:isomerase activity"/>
    <property type="evidence" value="ECO:0007669"/>
    <property type="project" value="UniProtKB-KW"/>
</dbReference>